<proteinExistence type="predicted"/>
<evidence type="ECO:0000313" key="2">
    <source>
        <dbReference type="EMBL" id="KAG2941940.1"/>
    </source>
</evidence>
<dbReference type="VEuPathDB" id="FungiDB:PC110_g3546"/>
<protein>
    <submittedName>
        <fullName evidence="2">Uncharacterized protein</fullName>
    </submittedName>
</protein>
<name>A0A8T1DNF1_9STRA</name>
<dbReference type="InterPro" id="IPR052055">
    <property type="entry name" value="Hepadnavirus_pol/RT"/>
</dbReference>
<evidence type="ECO:0000313" key="3">
    <source>
        <dbReference type="Proteomes" id="UP000736787"/>
    </source>
</evidence>
<gene>
    <name evidence="2" type="ORF">PC117_g10029</name>
</gene>
<feature type="region of interest" description="Disordered" evidence="1">
    <location>
        <begin position="1"/>
        <end position="54"/>
    </location>
</feature>
<sequence length="361" mass="39675">MQSCLTSGPVARAQPRTANGNVEVDTPRVRGDCQQADGSGLPPEQNPHPHRTAASLPRQASFPRNHPSASAHLGVLRANIRKEQDLFRCIVVDADIIDVWSELFISPFGIVDNRDGEPRVVGRVIHGLSFPEDNSVNSNTDPSELPRIAFEHCSSVAREILRCKRKYPGRDVMVMTGDVASAYRNACPHRECVYMFAGYIPEDNAIVIDMFTAFGWTGSAGTYSILGGAVAFIHGSTGDGHHPFGFYNYHWVDDLINVTADVGSRCADIEWSLRHAMTSVMGLTAVNNHKFTSWSTRQKILGIIFDTKCCTVAMPDSKINKAQQLVPRAFHASSLSHSSFRSLLGSLRHVTTCVRPAQVFL</sequence>
<reference evidence="2" key="1">
    <citation type="submission" date="2018-10" db="EMBL/GenBank/DDBJ databases">
        <title>Effector identification in a new, highly contiguous assembly of the strawberry crown rot pathogen Phytophthora cactorum.</title>
        <authorList>
            <person name="Armitage A.D."/>
            <person name="Nellist C.F."/>
            <person name="Bates H."/>
            <person name="Vickerstaff R.J."/>
            <person name="Harrison R.J."/>
        </authorList>
    </citation>
    <scope>NUCLEOTIDE SEQUENCE</scope>
    <source>
        <strain evidence="2">4040</strain>
    </source>
</reference>
<dbReference type="PANTHER" id="PTHR33050">
    <property type="entry name" value="REVERSE TRANSCRIPTASE DOMAIN-CONTAINING PROTEIN"/>
    <property type="match status" value="1"/>
</dbReference>
<dbReference type="Proteomes" id="UP000736787">
    <property type="component" value="Unassembled WGS sequence"/>
</dbReference>
<dbReference type="EMBL" id="RCMK01000238">
    <property type="protein sequence ID" value="KAG2941940.1"/>
    <property type="molecule type" value="Genomic_DNA"/>
</dbReference>
<dbReference type="PANTHER" id="PTHR33050:SF7">
    <property type="entry name" value="RIBONUCLEASE H"/>
    <property type="match status" value="1"/>
</dbReference>
<evidence type="ECO:0000256" key="1">
    <source>
        <dbReference type="SAM" id="MobiDB-lite"/>
    </source>
</evidence>
<organism evidence="2 3">
    <name type="scientific">Phytophthora cactorum</name>
    <dbReference type="NCBI Taxonomy" id="29920"/>
    <lineage>
        <taxon>Eukaryota</taxon>
        <taxon>Sar</taxon>
        <taxon>Stramenopiles</taxon>
        <taxon>Oomycota</taxon>
        <taxon>Peronosporomycetes</taxon>
        <taxon>Peronosporales</taxon>
        <taxon>Peronosporaceae</taxon>
        <taxon>Phytophthora</taxon>
    </lineage>
</organism>
<accession>A0A8T1DNF1</accession>
<dbReference type="AlphaFoldDB" id="A0A8T1DNF1"/>
<comment type="caution">
    <text evidence="2">The sequence shown here is derived from an EMBL/GenBank/DDBJ whole genome shotgun (WGS) entry which is preliminary data.</text>
</comment>